<dbReference type="EMBL" id="JASDDK010000005">
    <property type="protein sequence ID" value="MDN3493745.1"/>
    <property type="molecule type" value="Genomic_DNA"/>
</dbReference>
<keyword evidence="8" id="KW-1185">Reference proteome</keyword>
<protein>
    <recommendedName>
        <fullName evidence="9">Sugar transporter</fullName>
    </recommendedName>
</protein>
<keyword evidence="2" id="KW-1003">Cell membrane</keyword>
<gene>
    <name evidence="7" type="ORF">QMA06_13550</name>
</gene>
<comment type="subcellular location">
    <subcellularLocation>
        <location evidence="1">Cell membrane</location>
        <topology evidence="1">Multi-pass membrane protein</topology>
    </subcellularLocation>
</comment>
<feature type="transmembrane region" description="Helical" evidence="6">
    <location>
        <begin position="474"/>
        <end position="492"/>
    </location>
</feature>
<feature type="transmembrane region" description="Helical" evidence="6">
    <location>
        <begin position="310"/>
        <end position="328"/>
    </location>
</feature>
<evidence type="ECO:0000313" key="7">
    <source>
        <dbReference type="EMBL" id="MDN3493745.1"/>
    </source>
</evidence>
<feature type="transmembrane region" description="Helical" evidence="6">
    <location>
        <begin position="49"/>
        <end position="70"/>
    </location>
</feature>
<evidence type="ECO:0000256" key="6">
    <source>
        <dbReference type="SAM" id="Phobius"/>
    </source>
</evidence>
<keyword evidence="3 6" id="KW-0812">Transmembrane</keyword>
<evidence type="ECO:0000256" key="2">
    <source>
        <dbReference type="ARBA" id="ARBA00022475"/>
    </source>
</evidence>
<evidence type="ECO:0000256" key="3">
    <source>
        <dbReference type="ARBA" id="ARBA00022692"/>
    </source>
</evidence>
<feature type="transmembrane region" description="Helical" evidence="6">
    <location>
        <begin position="377"/>
        <end position="395"/>
    </location>
</feature>
<evidence type="ECO:0000313" key="8">
    <source>
        <dbReference type="Proteomes" id="UP001231197"/>
    </source>
</evidence>
<feature type="transmembrane region" description="Helical" evidence="6">
    <location>
        <begin position="91"/>
        <end position="113"/>
    </location>
</feature>
<dbReference type="PANTHER" id="PTHR30250:SF26">
    <property type="entry name" value="PSMA PROTEIN"/>
    <property type="match status" value="1"/>
</dbReference>
<keyword evidence="4 6" id="KW-1133">Transmembrane helix</keyword>
<evidence type="ECO:0008006" key="9">
    <source>
        <dbReference type="Google" id="ProtNLM"/>
    </source>
</evidence>
<feature type="transmembrane region" description="Helical" evidence="6">
    <location>
        <begin position="340"/>
        <end position="357"/>
    </location>
</feature>
<name>A0ABT7ZXK8_9FLAO</name>
<accession>A0ABT7ZXK8</accession>
<comment type="caution">
    <text evidence="7">The sequence shown here is derived from an EMBL/GenBank/DDBJ whole genome shotgun (WGS) entry which is preliminary data.</text>
</comment>
<sequence>MSRVALTLKNAWIALVFQLLYVIIQFYSRDIFLDNLGNDFIGTVDTLKSILQFLNLSELGIGTAVGFALYKPIYDNNRDTINEIVGYLGFLYKRIGFFVLGASMLLLIFFPYFFDNTTVDLGVIIFLFVALLISNLLSYFFAYYTFLFQADQKGYINITIGQSVFILRLFLQCIVLIYLQDVMLWILLELLTPFIYIFILRKKVRQTYPWLILNFKITKVIRDNHKGLLKKIKQLSFHKLGTFVSNSTDNIIVYSLVNPAMVAFVGNYQMIMNNINLLVSKLFDGTNASVGNLVAENDLKNMLKVFWEFMALRFFIAGCSTVLLYIGFDDLIRLWLGEDYLLSNKILITLIIIFFMLQVRQPIDSFKQAYGLYDDTWAPVAQSIINLFFSIIFVLKYGVLGVFIGTMISQFIIVLLWRPFYMFKYGFKISHGIYWKGFCLHLLYLLLAYISYFYVSMIFSKNLSLNLFSLFGELLKFGLLFFLIYFSILSVFSRGFKDLIQRFYDIMIKKFK</sequence>
<feature type="transmembrane region" description="Helical" evidence="6">
    <location>
        <begin position="433"/>
        <end position="454"/>
    </location>
</feature>
<evidence type="ECO:0000256" key="4">
    <source>
        <dbReference type="ARBA" id="ARBA00022989"/>
    </source>
</evidence>
<feature type="transmembrane region" description="Helical" evidence="6">
    <location>
        <begin position="119"/>
        <end position="142"/>
    </location>
</feature>
<dbReference type="Proteomes" id="UP001231197">
    <property type="component" value="Unassembled WGS sequence"/>
</dbReference>
<dbReference type="PANTHER" id="PTHR30250">
    <property type="entry name" value="PST FAMILY PREDICTED COLANIC ACID TRANSPORTER"/>
    <property type="match status" value="1"/>
</dbReference>
<reference evidence="7 8" key="1">
    <citation type="journal article" date="2023" name="Int. J. Syst. Evol. Microbiol.">
        <title>Winogradskyella bathintestinalis sp. nov., isolated from the intestine of the deep-sea loosejaw dragonfish, Malacosteus niger.</title>
        <authorList>
            <person name="Uniacke-Lowe S."/>
            <person name="Johnson C.N."/>
            <person name="Stanton C."/>
            <person name="Hill C."/>
            <person name="Ross P."/>
        </authorList>
    </citation>
    <scope>NUCLEOTIDE SEQUENCE [LARGE SCALE GENOMIC DNA]</scope>
    <source>
        <strain evidence="7 8">APC 3343</strain>
    </source>
</reference>
<dbReference type="RefSeq" id="WP_290207418.1">
    <property type="nucleotide sequence ID" value="NZ_JASDDK010000005.1"/>
</dbReference>
<keyword evidence="5 6" id="KW-0472">Membrane</keyword>
<proteinExistence type="predicted"/>
<feature type="transmembrane region" description="Helical" evidence="6">
    <location>
        <begin position="183"/>
        <end position="200"/>
    </location>
</feature>
<dbReference type="InterPro" id="IPR050833">
    <property type="entry name" value="Poly_Biosynth_Transport"/>
</dbReference>
<feature type="transmembrane region" description="Helical" evidence="6">
    <location>
        <begin position="12"/>
        <end position="29"/>
    </location>
</feature>
<evidence type="ECO:0000256" key="1">
    <source>
        <dbReference type="ARBA" id="ARBA00004651"/>
    </source>
</evidence>
<feature type="transmembrane region" description="Helical" evidence="6">
    <location>
        <begin position="154"/>
        <end position="177"/>
    </location>
</feature>
<organism evidence="7 8">
    <name type="scientific">Winogradskyella bathintestinalis</name>
    <dbReference type="NCBI Taxonomy" id="3035208"/>
    <lineage>
        <taxon>Bacteria</taxon>
        <taxon>Pseudomonadati</taxon>
        <taxon>Bacteroidota</taxon>
        <taxon>Flavobacteriia</taxon>
        <taxon>Flavobacteriales</taxon>
        <taxon>Flavobacteriaceae</taxon>
        <taxon>Winogradskyella</taxon>
    </lineage>
</organism>
<evidence type="ECO:0000256" key="5">
    <source>
        <dbReference type="ARBA" id="ARBA00023136"/>
    </source>
</evidence>